<name>A0A397VK48_9GLOM</name>
<organism evidence="3 4">
    <name type="scientific">Gigaspora rosea</name>
    <dbReference type="NCBI Taxonomy" id="44941"/>
    <lineage>
        <taxon>Eukaryota</taxon>
        <taxon>Fungi</taxon>
        <taxon>Fungi incertae sedis</taxon>
        <taxon>Mucoromycota</taxon>
        <taxon>Glomeromycotina</taxon>
        <taxon>Glomeromycetes</taxon>
        <taxon>Diversisporales</taxon>
        <taxon>Gigasporaceae</taxon>
        <taxon>Gigaspora</taxon>
    </lineage>
</organism>
<proteinExistence type="predicted"/>
<evidence type="ECO:0000256" key="1">
    <source>
        <dbReference type="SAM" id="MobiDB-lite"/>
    </source>
</evidence>
<feature type="transmembrane region" description="Helical" evidence="2">
    <location>
        <begin position="291"/>
        <end position="314"/>
    </location>
</feature>
<evidence type="ECO:0000256" key="2">
    <source>
        <dbReference type="SAM" id="Phobius"/>
    </source>
</evidence>
<feature type="transmembrane region" description="Helical" evidence="2">
    <location>
        <begin position="320"/>
        <end position="336"/>
    </location>
</feature>
<evidence type="ECO:0000313" key="3">
    <source>
        <dbReference type="EMBL" id="RIB21707.1"/>
    </source>
</evidence>
<gene>
    <name evidence="3" type="ORF">C2G38_2175896</name>
</gene>
<evidence type="ECO:0000313" key="4">
    <source>
        <dbReference type="Proteomes" id="UP000266673"/>
    </source>
</evidence>
<accession>A0A397VK48</accession>
<comment type="caution">
    <text evidence="3">The sequence shown here is derived from an EMBL/GenBank/DDBJ whole genome shotgun (WGS) entry which is preliminary data.</text>
</comment>
<dbReference type="Proteomes" id="UP000266673">
    <property type="component" value="Unassembled WGS sequence"/>
</dbReference>
<reference evidence="3 4" key="1">
    <citation type="submission" date="2018-06" db="EMBL/GenBank/DDBJ databases">
        <title>Comparative genomics reveals the genomic features of Rhizophagus irregularis, R. cerebriforme, R. diaphanum and Gigaspora rosea, and their symbiotic lifestyle signature.</title>
        <authorList>
            <person name="Morin E."/>
            <person name="San Clemente H."/>
            <person name="Chen E.C.H."/>
            <person name="De La Providencia I."/>
            <person name="Hainaut M."/>
            <person name="Kuo A."/>
            <person name="Kohler A."/>
            <person name="Murat C."/>
            <person name="Tang N."/>
            <person name="Roy S."/>
            <person name="Loubradou J."/>
            <person name="Henrissat B."/>
            <person name="Grigoriev I.V."/>
            <person name="Corradi N."/>
            <person name="Roux C."/>
            <person name="Martin F.M."/>
        </authorList>
    </citation>
    <scope>NUCLEOTIDE SEQUENCE [LARGE SCALE GENOMIC DNA]</scope>
    <source>
        <strain evidence="3 4">DAOM 194757</strain>
    </source>
</reference>
<feature type="transmembrane region" description="Helical" evidence="2">
    <location>
        <begin position="64"/>
        <end position="89"/>
    </location>
</feature>
<keyword evidence="2" id="KW-0812">Transmembrane</keyword>
<dbReference type="AlphaFoldDB" id="A0A397VK48"/>
<feature type="transmembrane region" description="Helical" evidence="2">
    <location>
        <begin position="101"/>
        <end position="122"/>
    </location>
</feature>
<keyword evidence="4" id="KW-1185">Reference proteome</keyword>
<dbReference type="OrthoDB" id="2449757at2759"/>
<keyword evidence="2" id="KW-0472">Membrane</keyword>
<keyword evidence="2" id="KW-1133">Transmembrane helix</keyword>
<sequence length="337" mass="39501">MSHQDKQEQASDNNESEDKQEQASDNNESEDKQEQASDNNESEEIYFIVKLRKRFNEWEKLQSLANINLIIMIIICLLSIVVGIFLLISKIYGIETKINNFISTSFTGTLSITTLFGSLLSLKSFLFKSKLDILDEYYDKEKKLNIIRNKIHWDVAEQIQRQNETVKNGRHLLLDRMKNILKDVPVNDNSSAARFFKEWIEEQEKDISDDIAIGAIGNESSEENSENVNRQQNELLEERSSEDIIFNDEIRQLAIDRYTICNYKDFELEEAIFRPQLFFMKKMVENMRYMMIFRLMWVIIFSIILITLVIIAVYTLITEIGGFIFIYIDISLIIFSS</sequence>
<dbReference type="EMBL" id="QKWP01000346">
    <property type="protein sequence ID" value="RIB21707.1"/>
    <property type="molecule type" value="Genomic_DNA"/>
</dbReference>
<feature type="region of interest" description="Disordered" evidence="1">
    <location>
        <begin position="1"/>
        <end position="39"/>
    </location>
</feature>
<protein>
    <submittedName>
        <fullName evidence="3">Uncharacterized protein</fullName>
    </submittedName>
</protein>